<protein>
    <submittedName>
        <fullName evidence="2">Uncharacterized protein</fullName>
    </submittedName>
</protein>
<gene>
    <name evidence="2" type="ORF">PHSY_002658</name>
</gene>
<name>R9P1B6_PSEHS</name>
<evidence type="ECO:0000256" key="1">
    <source>
        <dbReference type="SAM" id="MobiDB-lite"/>
    </source>
</evidence>
<proteinExistence type="predicted"/>
<accession>R9P1B6</accession>
<dbReference type="eggNOG" id="ENOG502SFX9">
    <property type="taxonomic scope" value="Eukaryota"/>
</dbReference>
<dbReference type="AlphaFoldDB" id="R9P1B6"/>
<dbReference type="GeneID" id="24107949"/>
<dbReference type="RefSeq" id="XP_012188670.1">
    <property type="nucleotide sequence ID" value="XM_012333280.1"/>
</dbReference>
<dbReference type="Proteomes" id="UP000014071">
    <property type="component" value="Unassembled WGS sequence"/>
</dbReference>
<sequence>MSAGDKIGGAFKGAIDTIHGAGETIRGTINDGLDSAGEGLRSADSDNTTAKTSDPSAFGKSSDYDHSGNHQGVAEKGTNEFKQGVEQLQNAFSSNRTTSSSSTTHTST</sequence>
<feature type="compositionally biased region" description="Polar residues" evidence="1">
    <location>
        <begin position="45"/>
        <end position="55"/>
    </location>
</feature>
<dbReference type="OrthoDB" id="2590867at2759"/>
<organism evidence="2 3">
    <name type="scientific">Pseudozyma hubeiensis (strain SY62)</name>
    <name type="common">Yeast</name>
    <dbReference type="NCBI Taxonomy" id="1305764"/>
    <lineage>
        <taxon>Eukaryota</taxon>
        <taxon>Fungi</taxon>
        <taxon>Dikarya</taxon>
        <taxon>Basidiomycota</taxon>
        <taxon>Ustilaginomycotina</taxon>
        <taxon>Ustilaginomycetes</taxon>
        <taxon>Ustilaginales</taxon>
        <taxon>Ustilaginaceae</taxon>
        <taxon>Pseudozyma</taxon>
    </lineage>
</organism>
<evidence type="ECO:0000313" key="2">
    <source>
        <dbReference type="EMBL" id="GAC95083.1"/>
    </source>
</evidence>
<feature type="region of interest" description="Disordered" evidence="1">
    <location>
        <begin position="20"/>
        <end position="108"/>
    </location>
</feature>
<feature type="compositionally biased region" description="Low complexity" evidence="1">
    <location>
        <begin position="93"/>
        <end position="108"/>
    </location>
</feature>
<dbReference type="HOGENOM" id="CLU_155994_0_0_1"/>
<keyword evidence="3" id="KW-1185">Reference proteome</keyword>
<dbReference type="EMBL" id="DF238790">
    <property type="protein sequence ID" value="GAC95083.1"/>
    <property type="molecule type" value="Genomic_DNA"/>
</dbReference>
<evidence type="ECO:0000313" key="3">
    <source>
        <dbReference type="Proteomes" id="UP000014071"/>
    </source>
</evidence>
<reference evidence="3" key="1">
    <citation type="journal article" date="2013" name="Genome Announc.">
        <title>Draft genome sequence of the basidiomycetous yeast-like fungus Pseudozyma hubeiensis SY62, which produces an abundant amount of the biosurfactant mannosylerythritol lipids.</title>
        <authorList>
            <person name="Konishi M."/>
            <person name="Hatada Y."/>
            <person name="Horiuchi J."/>
        </authorList>
    </citation>
    <scope>NUCLEOTIDE SEQUENCE [LARGE SCALE GENOMIC DNA]</scope>
    <source>
        <strain evidence="3">SY62</strain>
    </source>
</reference>